<comment type="catalytic activity">
    <reaction evidence="21 22">
        <text>shikimate + NADP(+) = 3-dehydroshikimate + NADPH + H(+)</text>
        <dbReference type="Rhea" id="RHEA:17737"/>
        <dbReference type="ChEBI" id="CHEBI:15378"/>
        <dbReference type="ChEBI" id="CHEBI:16630"/>
        <dbReference type="ChEBI" id="CHEBI:36208"/>
        <dbReference type="ChEBI" id="CHEBI:57783"/>
        <dbReference type="ChEBI" id="CHEBI:58349"/>
        <dbReference type="EC" id="1.1.1.25"/>
    </reaction>
</comment>
<comment type="subcellular location">
    <subcellularLocation>
        <location evidence="1 21 22">Cytoplasm</location>
    </subcellularLocation>
</comment>
<comment type="caution">
    <text evidence="28">The sequence shown here is derived from an EMBL/GenBank/DDBJ whole genome shotgun (WGS) entry which is preliminary data.</text>
</comment>
<feature type="binding site" evidence="21">
    <location>
        <position position="190"/>
    </location>
    <ligand>
        <name>NAD(+)</name>
        <dbReference type="ChEBI" id="CHEBI:57540"/>
    </ligand>
</feature>
<keyword evidence="9 21" id="KW-0547">Nucleotide-binding</keyword>
<evidence type="ECO:0000256" key="13">
    <source>
        <dbReference type="ARBA" id="ARBA00022857"/>
    </source>
</evidence>
<evidence type="ECO:0000313" key="29">
    <source>
        <dbReference type="Proteomes" id="UP000319663"/>
    </source>
</evidence>
<comment type="caution">
    <text evidence="21">Lacks conserved residue(s) required for the propagation of feature annotation.</text>
</comment>
<feature type="binding site" evidence="21">
    <location>
        <position position="250"/>
    </location>
    <ligand>
        <name>7-phospho-2-dehydro-3-deoxy-D-arabino-heptonate</name>
        <dbReference type="ChEBI" id="CHEBI:58394"/>
    </ligand>
</feature>
<dbReference type="Gene3D" id="3.65.10.10">
    <property type="entry name" value="Enolpyruvate transferase domain"/>
    <property type="match status" value="2"/>
</dbReference>
<feature type="binding site" evidence="21">
    <location>
        <begin position="179"/>
        <end position="182"/>
    </location>
    <ligand>
        <name>NAD(+)</name>
        <dbReference type="ChEBI" id="CHEBI:57540"/>
    </ligand>
</feature>
<dbReference type="InterPro" id="IPR023193">
    <property type="entry name" value="EPSP_synthase_CS"/>
</dbReference>
<evidence type="ECO:0000256" key="16">
    <source>
        <dbReference type="ARBA" id="ARBA00023239"/>
    </source>
</evidence>
<dbReference type="CDD" id="cd00464">
    <property type="entry name" value="SK"/>
    <property type="match status" value="1"/>
</dbReference>
<feature type="active site" description="Proton acceptor; for 3-dehydroquinate synthase activity" evidence="21">
    <location>
        <position position="260"/>
    </location>
</feature>
<evidence type="ECO:0000256" key="8">
    <source>
        <dbReference type="ARBA" id="ARBA00022723"/>
    </source>
</evidence>
<dbReference type="InterPro" id="IPR013708">
    <property type="entry name" value="Shikimate_DH-bd_N"/>
</dbReference>
<organism evidence="28 29">
    <name type="scientific">Monascus purpureus</name>
    <name type="common">Red mold</name>
    <name type="synonym">Monascus anka</name>
    <dbReference type="NCBI Taxonomy" id="5098"/>
    <lineage>
        <taxon>Eukaryota</taxon>
        <taxon>Fungi</taxon>
        <taxon>Dikarya</taxon>
        <taxon>Ascomycota</taxon>
        <taxon>Pezizomycotina</taxon>
        <taxon>Eurotiomycetes</taxon>
        <taxon>Eurotiomycetidae</taxon>
        <taxon>Eurotiales</taxon>
        <taxon>Aspergillaceae</taxon>
        <taxon>Monascus</taxon>
    </lineage>
</organism>
<comment type="similarity">
    <text evidence="22">In the N-terminal section; belongs to the dehydroquinate synthase family.</text>
</comment>
<dbReference type="SUPFAM" id="SSF55205">
    <property type="entry name" value="EPT/RTPC-like"/>
    <property type="match status" value="1"/>
</dbReference>
<feature type="binding site" evidence="21">
    <location>
        <position position="287"/>
    </location>
    <ligand>
        <name>7-phospho-2-dehydro-3-deoxy-D-arabino-heptonate</name>
        <dbReference type="ChEBI" id="CHEBI:58394"/>
    </ligand>
</feature>
<accession>A0A507QY92</accession>
<dbReference type="HAMAP" id="MF_03143">
    <property type="entry name" value="Pentafunct_AroM"/>
    <property type="match status" value="1"/>
</dbReference>
<evidence type="ECO:0000259" key="27">
    <source>
        <dbReference type="Pfam" id="PF24621"/>
    </source>
</evidence>
<dbReference type="FunFam" id="3.40.50.300:FF:001256">
    <property type="entry name" value="Pentafunctional AROM polypeptide"/>
    <property type="match status" value="1"/>
</dbReference>
<dbReference type="InterPro" id="IPR008289">
    <property type="entry name" value="Pentafunct_AroM"/>
</dbReference>
<dbReference type="PROSITE" id="PS00104">
    <property type="entry name" value="EPSP_SYNTHASE_1"/>
    <property type="match status" value="1"/>
</dbReference>
<feature type="binding site" evidence="21">
    <location>
        <position position="356"/>
    </location>
    <ligand>
        <name>7-phospho-2-dehydro-3-deoxy-D-arabino-heptonate</name>
        <dbReference type="ChEBI" id="CHEBI:58394"/>
    </ligand>
</feature>
<dbReference type="GO" id="GO:0009423">
    <property type="term" value="P:chorismate biosynthetic process"/>
    <property type="evidence" value="ECO:0007669"/>
    <property type="project" value="UniProtKB-UniRule"/>
</dbReference>
<dbReference type="CDD" id="cd08195">
    <property type="entry name" value="DHQS"/>
    <property type="match status" value="1"/>
</dbReference>
<evidence type="ECO:0000256" key="15">
    <source>
        <dbReference type="ARBA" id="ARBA00023141"/>
    </source>
</evidence>
<keyword evidence="14 21" id="KW-0560">Oxidoreductase</keyword>
<dbReference type="FunFam" id="3.65.10.10:FF:000007">
    <property type="entry name" value="Pentafunctional AROM polypeptide"/>
    <property type="match status" value="1"/>
</dbReference>
<dbReference type="InterPro" id="IPR023000">
    <property type="entry name" value="Shikimate_kinase_CS"/>
</dbReference>
<feature type="binding site" evidence="21">
    <location>
        <position position="152"/>
    </location>
    <ligand>
        <name>7-phospho-2-dehydro-3-deoxy-D-arabino-heptonate</name>
        <dbReference type="ChEBI" id="CHEBI:58394"/>
    </ligand>
</feature>
<dbReference type="InterPro" id="IPR013785">
    <property type="entry name" value="Aldolase_TIM"/>
</dbReference>
<dbReference type="SUPFAM" id="SSF51735">
    <property type="entry name" value="NAD(P)-binding Rossmann-fold domains"/>
    <property type="match status" value="1"/>
</dbReference>
<dbReference type="InterPro" id="IPR006264">
    <property type="entry name" value="EPSP_synthase"/>
</dbReference>
<dbReference type="CDD" id="cd00502">
    <property type="entry name" value="DHQase_I"/>
    <property type="match status" value="1"/>
</dbReference>
<dbReference type="GO" id="GO:0003866">
    <property type="term" value="F:3-phosphoshikimate 1-carboxyvinyltransferase activity"/>
    <property type="evidence" value="ECO:0007669"/>
    <property type="project" value="UniProtKB-UniRule"/>
</dbReference>
<keyword evidence="13 21" id="KW-0521">NADP</keyword>
<gene>
    <name evidence="28" type="primary">ARO1</name>
    <name evidence="28" type="ORF">MPDQ_006309</name>
</gene>
<evidence type="ECO:0000256" key="9">
    <source>
        <dbReference type="ARBA" id="ARBA00022741"/>
    </source>
</evidence>
<evidence type="ECO:0000256" key="21">
    <source>
        <dbReference type="HAMAP-Rule" id="MF_03143"/>
    </source>
</evidence>
<evidence type="ECO:0000256" key="6">
    <source>
        <dbReference type="ARBA" id="ARBA00022605"/>
    </source>
</evidence>
<comment type="function">
    <text evidence="20 21 22">The AROM polypeptide catalyzes 5 consecutive enzymatic reactions in prechorismate polyaromatic amino acid biosynthesis.</text>
</comment>
<dbReference type="InterPro" id="IPR016037">
    <property type="entry name" value="DHQ_synth_AroB"/>
</dbReference>
<keyword evidence="8 21" id="KW-0479">Metal-binding</keyword>
<feature type="active site" description="For EPSP synthase activity" evidence="21">
    <location>
        <position position="824"/>
    </location>
</feature>
<dbReference type="EC" id="4.2.3.4" evidence="21"/>
<evidence type="ECO:0000259" key="25">
    <source>
        <dbReference type="Pfam" id="PF08501"/>
    </source>
</evidence>
<feature type="binding site" evidence="21">
    <location>
        <position position="194"/>
    </location>
    <ligand>
        <name>Zn(2+)</name>
        <dbReference type="ChEBI" id="CHEBI:29105"/>
        <note>catalytic</note>
    </ligand>
</feature>
<dbReference type="STRING" id="5098.A0A507QY92"/>
<evidence type="ECO:0000256" key="1">
    <source>
        <dbReference type="ARBA" id="ARBA00004496"/>
    </source>
</evidence>
<dbReference type="Gene3D" id="3.40.50.1970">
    <property type="match status" value="1"/>
</dbReference>
<dbReference type="GO" id="GO:0003855">
    <property type="term" value="F:3-dehydroquinate dehydratase activity"/>
    <property type="evidence" value="ECO:0007669"/>
    <property type="project" value="UniProtKB-UniRule"/>
</dbReference>
<dbReference type="PIRSF" id="PIRSF000514">
    <property type="entry name" value="Pentafunct_AroM"/>
    <property type="match status" value="1"/>
</dbReference>
<dbReference type="HAMAP" id="MF_00109">
    <property type="entry name" value="Shikimate_kinase"/>
    <property type="match status" value="1"/>
</dbReference>
<keyword evidence="5 21" id="KW-0963">Cytoplasm</keyword>
<dbReference type="GO" id="GO:0005524">
    <property type="term" value="F:ATP binding"/>
    <property type="evidence" value="ECO:0007669"/>
    <property type="project" value="UniProtKB-UniRule"/>
</dbReference>
<dbReference type="UniPathway" id="UPA00053">
    <property type="reaction ID" value="UER00085"/>
</dbReference>
<evidence type="ECO:0000256" key="19">
    <source>
        <dbReference type="ARBA" id="ARBA00048567"/>
    </source>
</evidence>
<dbReference type="PANTHER" id="PTHR21090">
    <property type="entry name" value="AROM/DEHYDROQUINATE SYNTHASE"/>
    <property type="match status" value="1"/>
</dbReference>
<evidence type="ECO:0000256" key="18">
    <source>
        <dbReference type="ARBA" id="ARBA00044633"/>
    </source>
</evidence>
<comment type="pathway">
    <text evidence="21 22">Metabolic intermediate biosynthesis; chorismate biosynthesis; chorismate from D-erythrose 4-phosphate and phosphoenolpyruvate: step 4/7.</text>
</comment>
<feature type="binding site" evidence="21">
    <location>
        <begin position="114"/>
        <end position="116"/>
    </location>
    <ligand>
        <name>NAD(+)</name>
        <dbReference type="ChEBI" id="CHEBI:57540"/>
    </ligand>
</feature>
<evidence type="ECO:0000256" key="10">
    <source>
        <dbReference type="ARBA" id="ARBA00022777"/>
    </source>
</evidence>
<evidence type="ECO:0000259" key="23">
    <source>
        <dbReference type="Pfam" id="PF00275"/>
    </source>
</evidence>
<evidence type="ECO:0000256" key="3">
    <source>
        <dbReference type="ARBA" id="ARBA00004842"/>
    </source>
</evidence>
<evidence type="ECO:0000259" key="26">
    <source>
        <dbReference type="Pfam" id="PF18317"/>
    </source>
</evidence>
<comment type="cofactor">
    <cofactor evidence="21 22">
        <name>Zn(2+)</name>
        <dbReference type="ChEBI" id="CHEBI:29105"/>
    </cofactor>
    <text evidence="21 22">Binds 2 Zn(2+) ions per subunit.</text>
</comment>
<comment type="similarity">
    <text evidence="4">Belongs to the EPSP synthase family.</text>
</comment>
<reference evidence="28 29" key="1">
    <citation type="submission" date="2019-06" db="EMBL/GenBank/DDBJ databases">
        <title>Wine fermentation using esterase from Monascus purpureus.</title>
        <authorList>
            <person name="Geng C."/>
            <person name="Zhang Y."/>
        </authorList>
    </citation>
    <scope>NUCLEOTIDE SEQUENCE [LARGE SCALE GENOMIC DNA]</scope>
    <source>
        <strain evidence="28">HQ1</strain>
    </source>
</reference>
<dbReference type="InterPro" id="IPR056179">
    <property type="entry name" value="DHQS_C"/>
</dbReference>
<proteinExistence type="inferred from homology"/>
<keyword evidence="15 21" id="KW-0057">Aromatic amino acid biosynthesis</keyword>
<dbReference type="SUPFAM" id="SSF56796">
    <property type="entry name" value="Dehydroquinate synthase-like"/>
    <property type="match status" value="1"/>
</dbReference>
<dbReference type="GO" id="GO:0004764">
    <property type="term" value="F:shikimate 3-dehydrogenase (NADP+) activity"/>
    <property type="evidence" value="ECO:0007669"/>
    <property type="project" value="UniProtKB-UniRule"/>
</dbReference>
<keyword evidence="17 21" id="KW-0511">Multifunctional enzyme</keyword>
<dbReference type="FunFam" id="3.65.10.10:FF:000008">
    <property type="entry name" value="Pentafunctional AROM polypeptide"/>
    <property type="match status" value="1"/>
</dbReference>
<dbReference type="GO" id="GO:0046872">
    <property type="term" value="F:metal ion binding"/>
    <property type="evidence" value="ECO:0007669"/>
    <property type="project" value="UniProtKB-UniRule"/>
</dbReference>
<protein>
    <recommendedName>
        <fullName evidence="21">Pentafunctional AROM polypeptide</fullName>
    </recommendedName>
    <domain>
        <recommendedName>
            <fullName evidence="21">3-dehydroquinate synthase</fullName>
            <shortName evidence="21">DHQS</shortName>
            <ecNumber evidence="21">4.2.3.4</ecNumber>
        </recommendedName>
    </domain>
    <domain>
        <recommendedName>
            <fullName evidence="21">3-phosphoshikimate 1-carboxyvinyltransferase</fullName>
            <ecNumber evidence="21">2.5.1.19</ecNumber>
        </recommendedName>
        <alternativeName>
            <fullName evidence="21">5-enolpyruvylshikimate-3-phosphate synthase</fullName>
            <shortName evidence="21">EPSP synthase</shortName>
            <shortName evidence="21">EPSPS</shortName>
        </alternativeName>
    </domain>
    <domain>
        <recommendedName>
            <fullName evidence="21">Shikimate kinase</fullName>
            <shortName evidence="21">SK</shortName>
            <ecNumber evidence="21">2.7.1.71</ecNumber>
        </recommendedName>
    </domain>
    <domain>
        <recommendedName>
            <fullName evidence="21">3-dehydroquinate dehydratase</fullName>
            <shortName evidence="21">3-dehydroquinase</shortName>
            <ecNumber evidence="21">4.2.1.10</ecNumber>
        </recommendedName>
    </domain>
    <domain>
        <recommendedName>
            <fullName evidence="21">Shikimate dehydrogenase</fullName>
            <ecNumber evidence="21">1.1.1.25</ecNumber>
        </recommendedName>
    </domain>
</protein>
<keyword evidence="7 21" id="KW-0808">Transferase</keyword>
<name>A0A507QY92_MONPU</name>
<dbReference type="Pfam" id="PF18317">
    <property type="entry name" value="SDH_C"/>
    <property type="match status" value="1"/>
</dbReference>
<keyword evidence="16 21" id="KW-0456">Lyase</keyword>
<feature type="binding site" evidence="21">
    <location>
        <position position="162"/>
    </location>
    <ligand>
        <name>7-phospho-2-dehydro-3-deoxy-D-arabino-heptonate</name>
        <dbReference type="ChEBI" id="CHEBI:58394"/>
    </ligand>
</feature>
<dbReference type="FunFam" id="1.20.1090.10:FF:000007">
    <property type="entry name" value="Pentafunctional AROM polypeptide"/>
    <property type="match status" value="1"/>
</dbReference>
<comment type="catalytic activity">
    <reaction evidence="21 22">
        <text>3-dehydroquinate = 3-dehydroshikimate + H2O</text>
        <dbReference type="Rhea" id="RHEA:21096"/>
        <dbReference type="ChEBI" id="CHEBI:15377"/>
        <dbReference type="ChEBI" id="CHEBI:16630"/>
        <dbReference type="ChEBI" id="CHEBI:32364"/>
        <dbReference type="EC" id="4.2.1.10"/>
    </reaction>
</comment>
<feature type="region of interest" description="Shikimate dehydrogenase" evidence="21">
    <location>
        <begin position="1292"/>
        <end position="1592"/>
    </location>
</feature>
<dbReference type="Pfam" id="PF01487">
    <property type="entry name" value="DHquinase_I"/>
    <property type="match status" value="1"/>
</dbReference>
<keyword evidence="6 21" id="KW-0028">Amino-acid biosynthesis</keyword>
<comment type="pathway">
    <text evidence="21 22">Metabolic intermediate biosynthesis; chorismate biosynthesis; chorismate from D-erythrose 4-phosphate and phosphoenolpyruvate: step 2/7.</text>
</comment>
<comment type="catalytic activity">
    <reaction evidence="19 21 22">
        <text>shikimate + ATP = 3-phosphoshikimate + ADP + H(+)</text>
        <dbReference type="Rhea" id="RHEA:13121"/>
        <dbReference type="ChEBI" id="CHEBI:15378"/>
        <dbReference type="ChEBI" id="CHEBI:30616"/>
        <dbReference type="ChEBI" id="CHEBI:36208"/>
        <dbReference type="ChEBI" id="CHEBI:145989"/>
        <dbReference type="ChEBI" id="CHEBI:456216"/>
        <dbReference type="EC" id="2.7.1.71"/>
    </reaction>
</comment>
<feature type="active site" description="Proton acceptor; for 3-dehydroquinate dehydratase activity" evidence="21">
    <location>
        <position position="1182"/>
    </location>
</feature>
<dbReference type="Proteomes" id="UP000319663">
    <property type="component" value="Unassembled WGS sequence"/>
</dbReference>
<dbReference type="GO" id="GO:0004765">
    <property type="term" value="F:shikimate kinase activity"/>
    <property type="evidence" value="ECO:0007669"/>
    <property type="project" value="UniProtKB-UniRule"/>
</dbReference>
<dbReference type="PANTHER" id="PTHR21090:SF5">
    <property type="entry name" value="PENTAFUNCTIONAL AROM POLYPEPTIDE"/>
    <property type="match status" value="1"/>
</dbReference>
<dbReference type="EC" id="2.5.1.19" evidence="21"/>
<dbReference type="EC" id="1.1.1.25" evidence="21"/>
<feature type="binding site" evidence="21">
    <location>
        <position position="271"/>
    </location>
    <ligand>
        <name>Zn(2+)</name>
        <dbReference type="ChEBI" id="CHEBI:29105"/>
        <note>catalytic</note>
    </ligand>
</feature>
<evidence type="ECO:0000256" key="14">
    <source>
        <dbReference type="ARBA" id="ARBA00023002"/>
    </source>
</evidence>
<comment type="catalytic activity">
    <reaction evidence="18">
        <text>3-phosphoshikimate + phosphoenolpyruvate = 5-O-(1-carboxyvinyl)-3-phosphoshikimate + phosphate</text>
        <dbReference type="Rhea" id="RHEA:21256"/>
        <dbReference type="ChEBI" id="CHEBI:43474"/>
        <dbReference type="ChEBI" id="CHEBI:57701"/>
        <dbReference type="ChEBI" id="CHEBI:58702"/>
        <dbReference type="ChEBI" id="CHEBI:145989"/>
        <dbReference type="EC" id="2.5.1.19"/>
    </reaction>
    <physiologicalReaction direction="left-to-right" evidence="18">
        <dbReference type="Rhea" id="RHEA:21257"/>
    </physiologicalReaction>
</comment>
<evidence type="ECO:0000256" key="22">
    <source>
        <dbReference type="PIRNR" id="PIRNR000514"/>
    </source>
</evidence>
<feature type="region of interest" description="3-dehydroquinate synthase" evidence="21">
    <location>
        <begin position="1"/>
        <end position="384"/>
    </location>
</feature>
<keyword evidence="29" id="KW-1185">Reference proteome</keyword>
<evidence type="ECO:0000259" key="24">
    <source>
        <dbReference type="Pfam" id="PF01761"/>
    </source>
</evidence>
<dbReference type="EC" id="2.7.1.71" evidence="21"/>
<evidence type="ECO:0000256" key="5">
    <source>
        <dbReference type="ARBA" id="ARBA00022490"/>
    </source>
</evidence>
<dbReference type="NCBIfam" id="TIGR01356">
    <property type="entry name" value="aroA"/>
    <property type="match status" value="1"/>
</dbReference>
<dbReference type="PROSITE" id="PS00885">
    <property type="entry name" value="EPSP_SYNTHASE_2"/>
    <property type="match status" value="1"/>
</dbReference>
<dbReference type="InterPro" id="IPR001986">
    <property type="entry name" value="Enolpyruvate_Tfrase_dom"/>
</dbReference>
<feature type="binding site" evidence="21">
    <location>
        <position position="130"/>
    </location>
    <ligand>
        <name>7-phospho-2-dehydro-3-deoxy-D-arabino-heptonate</name>
        <dbReference type="ChEBI" id="CHEBI:58394"/>
    </ligand>
</feature>
<dbReference type="InterPro" id="IPR036291">
    <property type="entry name" value="NAD(P)-bd_dom_sf"/>
</dbReference>
<dbReference type="InterPro" id="IPR041121">
    <property type="entry name" value="SDH_C"/>
</dbReference>
<comment type="subunit">
    <text evidence="21 22">Homodimer.</text>
</comment>
<dbReference type="GO" id="GO:0008652">
    <property type="term" value="P:amino acid biosynthetic process"/>
    <property type="evidence" value="ECO:0007669"/>
    <property type="project" value="UniProtKB-KW"/>
</dbReference>
<dbReference type="InterPro" id="IPR010110">
    <property type="entry name" value="Shikimate_DH_AroM-type"/>
</dbReference>
<dbReference type="CDD" id="cd01065">
    <property type="entry name" value="NAD_bind_Shikimate_DH"/>
    <property type="match status" value="1"/>
</dbReference>
<dbReference type="HAMAP" id="MF_00210">
    <property type="entry name" value="EPSP_synth"/>
    <property type="match status" value="1"/>
</dbReference>
<feature type="active site" description="Schiff-base intermediate with substrate; for 3-dehydroquinate dehydratase activity" evidence="21">
    <location>
        <position position="1210"/>
    </location>
</feature>
<evidence type="ECO:0000313" key="28">
    <source>
        <dbReference type="EMBL" id="TQB72973.1"/>
    </source>
</evidence>
<dbReference type="SUPFAM" id="SSF52540">
    <property type="entry name" value="P-loop containing nucleoside triphosphate hydrolases"/>
    <property type="match status" value="1"/>
</dbReference>
<dbReference type="InterPro" id="IPR036968">
    <property type="entry name" value="Enolpyruvate_Tfrase_sf"/>
</dbReference>
<dbReference type="Pfam" id="PF00275">
    <property type="entry name" value="EPSP_synthase"/>
    <property type="match status" value="1"/>
</dbReference>
<dbReference type="InterPro" id="IPR013792">
    <property type="entry name" value="RNA3'P_cycl/enolpyr_Trfase_a/b"/>
</dbReference>
<comment type="similarity">
    <text evidence="21">In the N-terminal section; belongs to the sugar phosphate cyclases superfamily. Dehydroquinate synthase family.</text>
</comment>
<dbReference type="InterPro" id="IPR030960">
    <property type="entry name" value="DHQS/DOIS_N"/>
</dbReference>
<dbReference type="InterPro" id="IPR018508">
    <property type="entry name" value="3-dehydroquinate_DH_AS"/>
</dbReference>
<feature type="binding site" evidence="21">
    <location>
        <position position="161"/>
    </location>
    <ligand>
        <name>NAD(+)</name>
        <dbReference type="ChEBI" id="CHEBI:57540"/>
    </ligand>
</feature>
<dbReference type="Pfam" id="PF24621">
    <property type="entry name" value="DHQS_C"/>
    <property type="match status" value="1"/>
</dbReference>
<feature type="domain" description="Enolpyruvate transferase" evidence="23">
    <location>
        <begin position="402"/>
        <end position="836"/>
    </location>
</feature>
<comment type="pathway">
    <text evidence="21 22">Metabolic intermediate biosynthesis; chorismate biosynthesis; chorismate from D-erythrose 4-phosphate and phosphoenolpyruvate: step 3/7.</text>
</comment>
<dbReference type="InterPro" id="IPR000623">
    <property type="entry name" value="Shikimate_kinase/TSH1"/>
</dbReference>
<evidence type="ECO:0000256" key="12">
    <source>
        <dbReference type="ARBA" id="ARBA00022840"/>
    </source>
</evidence>
<dbReference type="InterPro" id="IPR031322">
    <property type="entry name" value="Shikimate/glucono_kinase"/>
</dbReference>
<dbReference type="NCBIfam" id="TIGR01093">
    <property type="entry name" value="aroD"/>
    <property type="match status" value="1"/>
</dbReference>
<feature type="region of interest" description="3-dehydroquinase" evidence="21">
    <location>
        <begin position="1059"/>
        <end position="1279"/>
    </location>
</feature>
<evidence type="ECO:0000256" key="20">
    <source>
        <dbReference type="ARBA" id="ARBA00054455"/>
    </source>
</evidence>
<dbReference type="EC" id="4.2.1.10" evidence="21"/>
<dbReference type="CDD" id="cd01556">
    <property type="entry name" value="EPSP_synthase"/>
    <property type="match status" value="1"/>
</dbReference>
<keyword evidence="12 21" id="KW-0067">ATP-binding</keyword>
<feature type="binding site" evidence="21">
    <location>
        <position position="287"/>
    </location>
    <ligand>
        <name>Zn(2+)</name>
        <dbReference type="ChEBI" id="CHEBI:29105"/>
        <note>catalytic</note>
    </ligand>
</feature>
<comment type="catalytic activity">
    <reaction evidence="21 22">
        <text>7-phospho-2-dehydro-3-deoxy-D-arabino-heptonate = 3-dehydroquinate + phosphate</text>
        <dbReference type="Rhea" id="RHEA:21968"/>
        <dbReference type="ChEBI" id="CHEBI:32364"/>
        <dbReference type="ChEBI" id="CHEBI:43474"/>
        <dbReference type="ChEBI" id="CHEBI:58394"/>
        <dbReference type="EC" id="4.2.3.4"/>
    </reaction>
</comment>
<dbReference type="Pfam" id="PF01202">
    <property type="entry name" value="SKI"/>
    <property type="match status" value="1"/>
</dbReference>
<feature type="binding site" evidence="21">
    <location>
        <begin position="264"/>
        <end position="268"/>
    </location>
    <ligand>
        <name>7-phospho-2-dehydro-3-deoxy-D-arabino-heptonate</name>
        <dbReference type="ChEBI" id="CHEBI:58394"/>
    </ligand>
</feature>
<feature type="binding site" evidence="21">
    <location>
        <begin position="81"/>
        <end position="84"/>
    </location>
    <ligand>
        <name>NAD(+)</name>
        <dbReference type="ChEBI" id="CHEBI:57540"/>
    </ligand>
</feature>
<dbReference type="Pfam" id="PF01761">
    <property type="entry name" value="DHQ_synthase"/>
    <property type="match status" value="1"/>
</dbReference>
<dbReference type="GO" id="GO:0003856">
    <property type="term" value="F:3-dehydroquinate synthase activity"/>
    <property type="evidence" value="ECO:0007669"/>
    <property type="project" value="UniProtKB-UniRule"/>
</dbReference>
<keyword evidence="10 21" id="KW-0418">Kinase</keyword>
<evidence type="ECO:0000256" key="7">
    <source>
        <dbReference type="ARBA" id="ARBA00022679"/>
    </source>
</evidence>
<feature type="domain" description="SDH C-terminal" evidence="26">
    <location>
        <begin position="1553"/>
        <end position="1583"/>
    </location>
</feature>
<dbReference type="SUPFAM" id="SSF51569">
    <property type="entry name" value="Aldolase"/>
    <property type="match status" value="1"/>
</dbReference>
<feature type="binding site" evidence="21">
    <location>
        <position position="146"/>
    </location>
    <ligand>
        <name>7-phospho-2-dehydro-3-deoxy-D-arabino-heptonate</name>
        <dbReference type="ChEBI" id="CHEBI:58394"/>
    </ligand>
</feature>
<dbReference type="Gene3D" id="3.20.20.70">
    <property type="entry name" value="Aldolase class I"/>
    <property type="match status" value="1"/>
</dbReference>
<feature type="binding site" evidence="21">
    <location>
        <position position="119"/>
    </location>
    <ligand>
        <name>NAD(+)</name>
        <dbReference type="ChEBI" id="CHEBI:57540"/>
    </ligand>
</feature>
<feature type="region of interest" description="EPSP synthase" evidence="21">
    <location>
        <begin position="397"/>
        <end position="842"/>
    </location>
</feature>
<evidence type="ECO:0000256" key="11">
    <source>
        <dbReference type="ARBA" id="ARBA00022833"/>
    </source>
</evidence>
<dbReference type="GO" id="GO:0009073">
    <property type="term" value="P:aromatic amino acid family biosynthetic process"/>
    <property type="evidence" value="ECO:0007669"/>
    <property type="project" value="UniProtKB-UniRule"/>
</dbReference>
<dbReference type="Gene3D" id="3.40.50.720">
    <property type="entry name" value="NAD(P)-binding Rossmann-like Domain"/>
    <property type="match status" value="1"/>
</dbReference>
<comment type="similarity">
    <text evidence="21 22">In the 2nd section; belongs to the EPSP synthase family.</text>
</comment>
<comment type="similarity">
    <text evidence="21 22">In the 4th section; belongs to the type-I 3-dehydroquinase family.</text>
</comment>
<dbReference type="Gene3D" id="3.40.50.300">
    <property type="entry name" value="P-loop containing nucleotide triphosphate hydrolases"/>
    <property type="match status" value="1"/>
</dbReference>
<dbReference type="SUPFAM" id="SSF53223">
    <property type="entry name" value="Aminoacid dehydrogenase-like, N-terminal domain"/>
    <property type="match status" value="1"/>
</dbReference>
<comment type="similarity">
    <text evidence="21 22">In the 3rd section; belongs to the shikimate kinase family.</text>
</comment>
<dbReference type="PRINTS" id="PR01100">
    <property type="entry name" value="SHIKIMTKNASE"/>
</dbReference>
<comment type="pathway">
    <text evidence="2 21 22">Metabolic intermediate biosynthesis; chorismate biosynthesis; chorismate from D-erythrose 4-phosphate and phosphoenolpyruvate: step 6/7.</text>
</comment>
<evidence type="ECO:0000256" key="4">
    <source>
        <dbReference type="ARBA" id="ARBA00009948"/>
    </source>
</evidence>
<feature type="binding site" evidence="21">
    <location>
        <begin position="44"/>
        <end position="46"/>
    </location>
    <ligand>
        <name>NAD(+)</name>
        <dbReference type="ChEBI" id="CHEBI:57540"/>
    </ligand>
</feature>
<feature type="domain" description="3-dehydroquinate synthase N-terminal" evidence="24">
    <location>
        <begin position="76"/>
        <end position="189"/>
    </location>
</feature>
<feature type="binding site" evidence="21">
    <location>
        <begin position="872"/>
        <end position="879"/>
    </location>
    <ligand>
        <name>ATP</name>
        <dbReference type="ChEBI" id="CHEBI:30616"/>
    </ligand>
</feature>
<feature type="binding site" evidence="21">
    <location>
        <begin position="139"/>
        <end position="140"/>
    </location>
    <ligand>
        <name>NAD(+)</name>
        <dbReference type="ChEBI" id="CHEBI:57540"/>
    </ligand>
</feature>
<dbReference type="NCBIfam" id="TIGR01809">
    <property type="entry name" value="Shik-DH-AROM"/>
    <property type="match status" value="1"/>
</dbReference>
<feature type="domain" description="3-dehydroquinate synthase C-terminal" evidence="27">
    <location>
        <begin position="191"/>
        <end position="358"/>
    </location>
</feature>
<dbReference type="PROSITE" id="PS01128">
    <property type="entry name" value="SHIKIMATE_KINASE"/>
    <property type="match status" value="1"/>
</dbReference>
<feature type="active site" description="Proton acceptor; for 3-dehydroquinate synthase activity" evidence="21">
    <location>
        <position position="275"/>
    </location>
</feature>
<dbReference type="NCBIfam" id="TIGR01357">
    <property type="entry name" value="aroB"/>
    <property type="match status" value="1"/>
</dbReference>
<feature type="domain" description="Shikimate dehydrogenase substrate binding N-terminal" evidence="25">
    <location>
        <begin position="1297"/>
        <end position="1377"/>
    </location>
</feature>
<sequence>MTEPTKIRILGSESIIADFGLWRNYIAKDLVHGCPSTTYVLITDTNIGSIYIPGFQKTFEDATATLSPSPRLLVNQIPPGESSKSRQTKADLEDWMLSQNPPCGRDTVVIALGGGVIGDLVGFVASTYMRGVRFVQVPTTLLAMVDSSIGGKTAIDTPLGKNLIGAIWQPSRIYIDLEFLETLPVREFINGMAEVIKTAAISSEEEFSALEDNADTILSAVHAVAKPGQRRFDAIRDILKARILASARHKASVVSADEREGGLRNLLNWGHSIGHAIEAILTPQILHGECVAIGMVKEAELARHLGILKDVAVARVIKCISSYGLPTSLNDTRLRQLTAGKHCSVDQLMFNMALDKKNDGPKKKVVLLSAIGQPYEPKASVVSNEDIRVVLAPSIEVIPGTPKALDVTCIPPGSKSISNRALVLAALGSGTCRIKNLLHSDDTEVMLNALERLGAATFSWEDEGEILIVNGKGGKLEASPTPLYLGNAGTASRFLTTVATLATASSVDSSVLTGNNRMKQRPIGDLVDALVANGANIEYVEKQGSLPLKIAASGGFAGGNINLAAKVSSQYVSSLLMCAPYAKEPVTLRLVGGKPISQPYIDMTTEMMRSFGINVQKSTTEEHTYHIPRGHYVNPPEYVVESDASSATYPLAIAAITGTTCTVPNIGSKSLQGDARFAVDVLRPMGCDVKQTDTSTTVTGPADGVLRPLPNVDMEPMTDAFLTASVLAAVARGSESNHTTRIYGIANQRVKECNRIKAMKDELAKFGVICREHEDGLEIDGVDRSALWQPAAGVFCYDDHRVAFSFSVLSLITPKPTLILEKDCVGKTWPGWWDTLKQVFSVKLVGKELEETTRSTALTCADKASASIFIIGMRGAGKTTTGRWVARALNRPFVDLDDELERVEGMAIPEVIKQQGWQGFRAAELALLQRTIKERSNGFVFACGGGVVEMPEARKLLSDYHKSKGNVLLVMRDISQVMDFLKIDKTRPAYVEDMMGVWLRRKPWFQECSNFQYFSQPASSTDAVSVASEDFTRFLQVITGQLDCLSIIKEKQHSFFVSLTFPDIREASDILKEVCVGSDAVELRVDLLRDPSSDDEIPSVDYVAEQISFLRSRVALPLVFTIRTKGQGGRFPDDAYDAARQLYKLAIRSGCEFVDLEITFPDELLRAVTESKGYTKIIASHHDPKGSLSWVNMSWIKYYNRALEYGDVIKLVGVAKDFDDNASLRGFKKWAEEAHDVPVIAINMGNKGQLSRILNGFMTPVSHPSLPFKAAPGQLSATEIRKGLSLVGQIAPKKFAVFGSPISASRSPALHNTLFSQMGLPHKYGRLETTNITNVKEFIRSPDFGGASVTIPLKLDIMPLLDEISPGAEIIGAVNTIVPVHATKDHSDTPRLVGYNTDWQGMVQCFHNVGVYGSSGNAPGVVIGGGGTARAAIFSLHSMGYSPIYVVGRTPSKLEGMVSTFPSSYNIIIVDHHTKMQAIPHVAIGTIPGDKPIDPATRETVCHIFERAQQDDVAVGRSPGDKSGRVLLEMAYKPSITPLMQLAADAGWTAIPGLEALVGQGMYQFAHWTGISPLYKDAKAAVMGTATGSPAS</sequence>
<dbReference type="Gene3D" id="1.20.1090.10">
    <property type="entry name" value="Dehydroquinate synthase-like - alpha domain"/>
    <property type="match status" value="1"/>
</dbReference>
<dbReference type="GO" id="GO:0005737">
    <property type="term" value="C:cytoplasm"/>
    <property type="evidence" value="ECO:0007669"/>
    <property type="project" value="UniProtKB-SubCell"/>
</dbReference>
<dbReference type="Gene3D" id="3.40.50.10860">
    <property type="entry name" value="Leucine Dehydrogenase, chain A, domain 1"/>
    <property type="match status" value="1"/>
</dbReference>
<dbReference type="InterPro" id="IPR027417">
    <property type="entry name" value="P-loop_NTPase"/>
</dbReference>
<feature type="binding site" evidence="21">
    <location>
        <position position="271"/>
    </location>
    <ligand>
        <name>7-phospho-2-dehydro-3-deoxy-D-arabino-heptonate</name>
        <dbReference type="ChEBI" id="CHEBI:58394"/>
    </ligand>
</feature>
<evidence type="ECO:0000256" key="17">
    <source>
        <dbReference type="ARBA" id="ARBA00023268"/>
    </source>
</evidence>
<dbReference type="FunFam" id="3.40.50.1970:FF:000007">
    <property type="entry name" value="Pentafunctional AROM polypeptide"/>
    <property type="match status" value="1"/>
</dbReference>
<dbReference type="PROSITE" id="PS01028">
    <property type="entry name" value="DEHYDROQUINASE_I"/>
    <property type="match status" value="1"/>
</dbReference>
<comment type="pathway">
    <text evidence="3 21 22">Metabolic intermediate biosynthesis; chorismate biosynthesis; chorismate from D-erythrose 4-phosphate and phosphoenolpyruvate: step 5/7.</text>
</comment>
<dbReference type="FunFam" id="3.20.20.70:FF:000135">
    <property type="entry name" value="Pentafunctional AROM polypeptide"/>
    <property type="match status" value="1"/>
</dbReference>
<dbReference type="Pfam" id="PF08501">
    <property type="entry name" value="Shikimate_dh_N"/>
    <property type="match status" value="1"/>
</dbReference>
<comment type="similarity">
    <text evidence="21 22">In the C-terminal section; belongs to the shikimate dehydrogenase family.</text>
</comment>
<dbReference type="InterPro" id="IPR046346">
    <property type="entry name" value="Aminoacid_DH-like_N_sf"/>
</dbReference>
<feature type="binding site" evidence="21">
    <location>
        <begin position="194"/>
        <end position="197"/>
    </location>
    <ligand>
        <name>7-phospho-2-dehydro-3-deoxy-D-arabino-heptonate</name>
        <dbReference type="ChEBI" id="CHEBI:58394"/>
    </ligand>
</feature>
<dbReference type="InterPro" id="IPR001381">
    <property type="entry name" value="DHquinase_I"/>
</dbReference>
<evidence type="ECO:0000256" key="2">
    <source>
        <dbReference type="ARBA" id="ARBA00004811"/>
    </source>
</evidence>
<dbReference type="EMBL" id="VIFY01000053">
    <property type="protein sequence ID" value="TQB72973.1"/>
    <property type="molecule type" value="Genomic_DNA"/>
</dbReference>
<keyword evidence="11 21" id="KW-0862">Zinc</keyword>